<sequence length="277" mass="30719">MPGLETHHRNQTAPSPHHPHLLIPTASRCEKGMKENYGGYMCKSCNFVAHLNYTTTFVVEDSVVSAASTVNDVKPEDDDHEGEEVPEVELGPVINHWSHLHRLVLIDKDGESIEAKEEYYNCDGCKLPIFSPFYGCKECNFFLDKKCIFLPQQIKDQNHPHPLTLLANAKEKVSSVGAGLISQVTEIIPDSDPPDTGQITQRDLPDSPVATGPLRKKTKANGDEELLQVDEEILDVIQDEPHEVSDVVLHDAVPSTQSKPETEPLPSGWSFQDAIVL</sequence>
<reference evidence="4" key="2">
    <citation type="journal article" date="2023" name="Plants (Basel)">
        <title>Annotation of the Turnera subulata (Passifloraceae) Draft Genome Reveals the S-Locus Evolved after the Divergence of Turneroideae from Passifloroideae in a Stepwise Manner.</title>
        <authorList>
            <person name="Henning P.M."/>
            <person name="Roalson E.H."/>
            <person name="Mir W."/>
            <person name="McCubbin A.G."/>
            <person name="Shore J.S."/>
        </authorList>
    </citation>
    <scope>NUCLEOTIDE SEQUENCE</scope>
    <source>
        <strain evidence="4">F60SS</strain>
    </source>
</reference>
<dbReference type="InterPro" id="IPR053192">
    <property type="entry name" value="Vacuole_Formation_Reg"/>
</dbReference>
<reference evidence="4" key="1">
    <citation type="submission" date="2022-02" db="EMBL/GenBank/DDBJ databases">
        <authorList>
            <person name="Henning P.M."/>
            <person name="McCubbin A.G."/>
            <person name="Shore J.S."/>
        </authorList>
    </citation>
    <scope>NUCLEOTIDE SEQUENCE</scope>
    <source>
        <strain evidence="4">F60SS</strain>
        <tissue evidence="4">Leaves</tissue>
    </source>
</reference>
<evidence type="ECO:0000259" key="3">
    <source>
        <dbReference type="Pfam" id="PF03107"/>
    </source>
</evidence>
<proteinExistence type="predicted"/>
<dbReference type="SUPFAM" id="SSF57889">
    <property type="entry name" value="Cysteine-rich domain"/>
    <property type="match status" value="1"/>
</dbReference>
<evidence type="ECO:0000313" key="4">
    <source>
        <dbReference type="EMBL" id="KAJ4830204.1"/>
    </source>
</evidence>
<feature type="domain" description="DC1" evidence="3">
    <location>
        <begin position="98"/>
        <end position="148"/>
    </location>
</feature>
<accession>A0A9Q0J6K7</accession>
<dbReference type="EMBL" id="JAKUCV010005700">
    <property type="protein sequence ID" value="KAJ4830204.1"/>
    <property type="molecule type" value="Genomic_DNA"/>
</dbReference>
<dbReference type="InterPro" id="IPR004146">
    <property type="entry name" value="DC1"/>
</dbReference>
<evidence type="ECO:0000256" key="1">
    <source>
        <dbReference type="ARBA" id="ARBA00022737"/>
    </source>
</evidence>
<dbReference type="AlphaFoldDB" id="A0A9Q0J6K7"/>
<protein>
    <recommendedName>
        <fullName evidence="3">DC1 domain-containing protein</fullName>
    </recommendedName>
</protein>
<feature type="region of interest" description="Disordered" evidence="2">
    <location>
        <begin position="1"/>
        <end position="23"/>
    </location>
</feature>
<dbReference type="Proteomes" id="UP001141552">
    <property type="component" value="Unassembled WGS sequence"/>
</dbReference>
<comment type="caution">
    <text evidence="4">The sequence shown here is derived from an EMBL/GenBank/DDBJ whole genome shotgun (WGS) entry which is preliminary data.</text>
</comment>
<evidence type="ECO:0000313" key="5">
    <source>
        <dbReference type="Proteomes" id="UP001141552"/>
    </source>
</evidence>
<evidence type="ECO:0000256" key="2">
    <source>
        <dbReference type="SAM" id="MobiDB-lite"/>
    </source>
</evidence>
<dbReference type="PANTHER" id="PTHR32410:SF216">
    <property type="entry name" value="PHORBOL-ESTER_DAG-TYPE DOMAIN-CONTAINING PROTEIN"/>
    <property type="match status" value="1"/>
</dbReference>
<organism evidence="4 5">
    <name type="scientific">Turnera subulata</name>
    <dbReference type="NCBI Taxonomy" id="218843"/>
    <lineage>
        <taxon>Eukaryota</taxon>
        <taxon>Viridiplantae</taxon>
        <taxon>Streptophyta</taxon>
        <taxon>Embryophyta</taxon>
        <taxon>Tracheophyta</taxon>
        <taxon>Spermatophyta</taxon>
        <taxon>Magnoliopsida</taxon>
        <taxon>eudicotyledons</taxon>
        <taxon>Gunneridae</taxon>
        <taxon>Pentapetalae</taxon>
        <taxon>rosids</taxon>
        <taxon>fabids</taxon>
        <taxon>Malpighiales</taxon>
        <taxon>Passifloraceae</taxon>
        <taxon>Turnera</taxon>
    </lineage>
</organism>
<dbReference type="PANTHER" id="PTHR32410">
    <property type="entry name" value="CYSTEINE/HISTIDINE-RICH C1 DOMAIN FAMILY PROTEIN"/>
    <property type="match status" value="1"/>
</dbReference>
<dbReference type="OrthoDB" id="938199at2759"/>
<name>A0A9Q0J6K7_9ROSI</name>
<feature type="region of interest" description="Disordered" evidence="2">
    <location>
        <begin position="189"/>
        <end position="216"/>
    </location>
</feature>
<gene>
    <name evidence="4" type="ORF">Tsubulata_050506</name>
</gene>
<dbReference type="InterPro" id="IPR046349">
    <property type="entry name" value="C1-like_sf"/>
</dbReference>
<keyword evidence="5" id="KW-1185">Reference proteome</keyword>
<keyword evidence="1" id="KW-0677">Repeat</keyword>
<feature type="region of interest" description="Disordered" evidence="2">
    <location>
        <begin position="255"/>
        <end position="277"/>
    </location>
</feature>
<dbReference type="Pfam" id="PF03107">
    <property type="entry name" value="C1_2"/>
    <property type="match status" value="1"/>
</dbReference>